<dbReference type="Gene3D" id="2.60.120.260">
    <property type="entry name" value="Galactose-binding domain-like"/>
    <property type="match status" value="1"/>
</dbReference>
<dbReference type="Pfam" id="PF14606">
    <property type="entry name" value="Lipase_GDSL_3"/>
    <property type="match status" value="1"/>
</dbReference>
<evidence type="ECO:0000313" key="4">
    <source>
        <dbReference type="Proteomes" id="UP000236634"/>
    </source>
</evidence>
<name>A0A2K0XJI0_9BACT</name>
<dbReference type="Proteomes" id="UP000236634">
    <property type="component" value="Unassembled WGS sequence"/>
</dbReference>
<evidence type="ECO:0000259" key="1">
    <source>
        <dbReference type="Pfam" id="PF14606"/>
    </source>
</evidence>
<dbReference type="InterPro" id="IPR013830">
    <property type="entry name" value="SGNH_hydro"/>
</dbReference>
<organism evidence="3 4">
    <name type="scientific">Hoylesella timonensis</name>
    <dbReference type="NCBI Taxonomy" id="386414"/>
    <lineage>
        <taxon>Bacteria</taxon>
        <taxon>Pseudomonadati</taxon>
        <taxon>Bacteroidota</taxon>
        <taxon>Bacteroidia</taxon>
        <taxon>Bacteroidales</taxon>
        <taxon>Prevotellaceae</taxon>
        <taxon>Hoylesella</taxon>
    </lineage>
</organism>
<sequence length="375" mass="42447">MLKKLICLLLIGYYFPTLYAQTVWYHPQEQKDMPISGRGWGNEIGKTYHRFPIRFKKEVREELWNLSENSSGLYIDFTTDATDIAVKYTVTCLKSLNNVGTMATSGIDLYRRNAQGEWNFCSCFGSFNFGSSVSDTISYHYQNMIGEKDSAATFRLYLPLYNTVSSLRIGIPANNQLTFTPINSSNPIVVYGTSIAQGASASRPGMSWSNILQRKLDIPVFNLGFSGNGRLEPEVFRIMGELTNARLFIIDCIPNMDSPERVDNIYPRIIAGVHYLRSKTLAPILLIEHCGYTNSLTQKGLREQALKANSLLYKAFMELKRQGIKNLEYLTANEIGIINDNDSQIDGVHATDIGMRLYANAYINKIRLMQRNKSK</sequence>
<dbReference type="InterPro" id="IPR032740">
    <property type="entry name" value="GxDLY"/>
</dbReference>
<protein>
    <recommendedName>
        <fullName evidence="5">Acetylhydrolase</fullName>
    </recommendedName>
</protein>
<gene>
    <name evidence="3" type="ORF">BFS16_07385</name>
</gene>
<dbReference type="Pfam" id="PF14607">
    <property type="entry name" value="GxDLY"/>
    <property type="match status" value="1"/>
</dbReference>
<dbReference type="GO" id="GO:0016788">
    <property type="term" value="F:hydrolase activity, acting on ester bonds"/>
    <property type="evidence" value="ECO:0007669"/>
    <property type="project" value="UniProtKB-ARBA"/>
</dbReference>
<evidence type="ECO:0000259" key="2">
    <source>
        <dbReference type="Pfam" id="PF14607"/>
    </source>
</evidence>
<comment type="caution">
    <text evidence="3">The sequence shown here is derived from an EMBL/GenBank/DDBJ whole genome shotgun (WGS) entry which is preliminary data.</text>
</comment>
<proteinExistence type="predicted"/>
<evidence type="ECO:0000313" key="3">
    <source>
        <dbReference type="EMBL" id="PNP94694.1"/>
    </source>
</evidence>
<dbReference type="RefSeq" id="WP_103003414.1">
    <property type="nucleotide sequence ID" value="NZ_NBAX01000005.1"/>
</dbReference>
<dbReference type="EMBL" id="NBAX01000005">
    <property type="protein sequence ID" value="PNP94694.1"/>
    <property type="molecule type" value="Genomic_DNA"/>
</dbReference>
<feature type="domain" description="SGNH hydrolase-type esterase" evidence="1">
    <location>
        <begin position="186"/>
        <end position="367"/>
    </location>
</feature>
<reference evidence="3 4" key="1">
    <citation type="submission" date="2017-03" db="EMBL/GenBank/DDBJ databases">
        <authorList>
            <person name="Afonso C.L."/>
            <person name="Miller P.J."/>
            <person name="Scott M.A."/>
            <person name="Spackman E."/>
            <person name="Goraichik I."/>
            <person name="Dimitrov K.M."/>
            <person name="Suarez D.L."/>
            <person name="Swayne D.E."/>
        </authorList>
    </citation>
    <scope>NUCLEOTIDE SEQUENCE [LARGE SCALE GENOMIC DNA]</scope>
    <source>
        <strain evidence="3 4">DNF00076</strain>
    </source>
</reference>
<accession>A0A2K0XJI0</accession>
<dbReference type="AlphaFoldDB" id="A0A2K0XJI0"/>
<dbReference type="InterPro" id="IPR036514">
    <property type="entry name" value="SGNH_hydro_sf"/>
</dbReference>
<dbReference type="SUPFAM" id="SSF52266">
    <property type="entry name" value="SGNH hydrolase"/>
    <property type="match status" value="1"/>
</dbReference>
<feature type="domain" description="SGNH hydrolase-type esterase N-terminal" evidence="2">
    <location>
        <begin position="23"/>
        <end position="176"/>
    </location>
</feature>
<evidence type="ECO:0008006" key="5">
    <source>
        <dbReference type="Google" id="ProtNLM"/>
    </source>
</evidence>
<dbReference type="Gene3D" id="3.40.50.1110">
    <property type="entry name" value="SGNH hydrolase"/>
    <property type="match status" value="1"/>
</dbReference>